<dbReference type="PRINTS" id="PR00039">
    <property type="entry name" value="HTHLYSR"/>
</dbReference>
<dbReference type="RefSeq" id="WP_104687802.1">
    <property type="nucleotide sequence ID" value="NZ_JBKTHY010000004.1"/>
</dbReference>
<proteinExistence type="inferred from homology"/>
<dbReference type="EMBL" id="PNFV01000001">
    <property type="protein sequence ID" value="PMB83242.1"/>
    <property type="molecule type" value="Genomic_DNA"/>
</dbReference>
<evidence type="ECO:0000313" key="7">
    <source>
        <dbReference type="Proteomes" id="UP000239920"/>
    </source>
</evidence>
<dbReference type="InterPro" id="IPR005119">
    <property type="entry name" value="LysR_subst-bd"/>
</dbReference>
<keyword evidence="2" id="KW-0805">Transcription regulation</keyword>
<dbReference type="Gene3D" id="3.40.190.290">
    <property type="match status" value="1"/>
</dbReference>
<dbReference type="FunFam" id="1.10.10.10:FF:000001">
    <property type="entry name" value="LysR family transcriptional regulator"/>
    <property type="match status" value="1"/>
</dbReference>
<dbReference type="InterPro" id="IPR036390">
    <property type="entry name" value="WH_DNA-bd_sf"/>
</dbReference>
<dbReference type="Gene3D" id="1.10.10.10">
    <property type="entry name" value="Winged helix-like DNA-binding domain superfamily/Winged helix DNA-binding domain"/>
    <property type="match status" value="1"/>
</dbReference>
<dbReference type="PANTHER" id="PTHR30346:SF28">
    <property type="entry name" value="HTH-TYPE TRANSCRIPTIONAL REGULATOR CYNR"/>
    <property type="match status" value="1"/>
</dbReference>
<comment type="similarity">
    <text evidence="1">Belongs to the LysR transcriptional regulatory family.</text>
</comment>
<organism evidence="6 7">
    <name type="scientific">Limosilactobacillus pontis</name>
    <dbReference type="NCBI Taxonomy" id="35787"/>
    <lineage>
        <taxon>Bacteria</taxon>
        <taxon>Bacillati</taxon>
        <taxon>Bacillota</taxon>
        <taxon>Bacilli</taxon>
        <taxon>Lactobacillales</taxon>
        <taxon>Lactobacillaceae</taxon>
        <taxon>Limosilactobacillus</taxon>
    </lineage>
</organism>
<gene>
    <name evidence="6" type="ORF">CK797_00105</name>
</gene>
<dbReference type="CDD" id="cd05466">
    <property type="entry name" value="PBP2_LTTR_substrate"/>
    <property type="match status" value="1"/>
</dbReference>
<dbReference type="GO" id="GO:0003700">
    <property type="term" value="F:DNA-binding transcription factor activity"/>
    <property type="evidence" value="ECO:0007669"/>
    <property type="project" value="InterPro"/>
</dbReference>
<evidence type="ECO:0000313" key="6">
    <source>
        <dbReference type="EMBL" id="PMB83242.1"/>
    </source>
</evidence>
<dbReference type="Pfam" id="PF03466">
    <property type="entry name" value="LysR_substrate"/>
    <property type="match status" value="1"/>
</dbReference>
<dbReference type="InterPro" id="IPR000847">
    <property type="entry name" value="LysR_HTH_N"/>
</dbReference>
<dbReference type="Proteomes" id="UP000239920">
    <property type="component" value="Unassembled WGS sequence"/>
</dbReference>
<accession>A0A2J6NPI8</accession>
<evidence type="ECO:0000256" key="1">
    <source>
        <dbReference type="ARBA" id="ARBA00009437"/>
    </source>
</evidence>
<comment type="caution">
    <text evidence="6">The sequence shown here is derived from an EMBL/GenBank/DDBJ whole genome shotgun (WGS) entry which is preliminary data.</text>
</comment>
<keyword evidence="4" id="KW-0804">Transcription</keyword>
<evidence type="ECO:0000259" key="5">
    <source>
        <dbReference type="PROSITE" id="PS50931"/>
    </source>
</evidence>
<dbReference type="SUPFAM" id="SSF53850">
    <property type="entry name" value="Periplasmic binding protein-like II"/>
    <property type="match status" value="1"/>
</dbReference>
<evidence type="ECO:0000256" key="2">
    <source>
        <dbReference type="ARBA" id="ARBA00023015"/>
    </source>
</evidence>
<dbReference type="OrthoDB" id="9803735at2"/>
<dbReference type="Pfam" id="PF00126">
    <property type="entry name" value="HTH_1"/>
    <property type="match status" value="1"/>
</dbReference>
<evidence type="ECO:0000256" key="3">
    <source>
        <dbReference type="ARBA" id="ARBA00023125"/>
    </source>
</evidence>
<evidence type="ECO:0000256" key="4">
    <source>
        <dbReference type="ARBA" id="ARBA00023163"/>
    </source>
</evidence>
<sequence>MDTRVIKYFLTVAHTNNITKAAKQLHVTQPTLSRQIMDLETELGVTLFDRQQRRMALTRAGVLFQRRATTILQLLAQTENDLHQQNEDELSGTINLGCVVSSVSPFLMGLVDRFQQAHPAVRFNLFDGDGDFLRRQIDEAATELACLIEPVEAAKYNYLVLPSREQWGIILRSDDPLAKKKSFTRDDLYKLPLIIPHRNIVRDEVSDVLKLDQRKLNIRASNNQPSNAIVLIRTGRYYGLAIKGVADLFHDPAITFVPFTPATSTGHVLVWKKNRQLTTAAEHFLQFVADHCN</sequence>
<keyword evidence="3" id="KW-0238">DNA-binding</keyword>
<dbReference type="GO" id="GO:0032993">
    <property type="term" value="C:protein-DNA complex"/>
    <property type="evidence" value="ECO:0007669"/>
    <property type="project" value="TreeGrafter"/>
</dbReference>
<reference evidence="6 7" key="1">
    <citation type="submission" date="2017-09" db="EMBL/GenBank/DDBJ databases">
        <title>Bacterial strain isolated from the female urinary microbiota.</title>
        <authorList>
            <person name="Thomas-White K."/>
            <person name="Kumar N."/>
            <person name="Forster S."/>
            <person name="Putonti C."/>
            <person name="Lawley T."/>
            <person name="Wolfe A.J."/>
        </authorList>
    </citation>
    <scope>NUCLEOTIDE SEQUENCE [LARGE SCALE GENOMIC DNA]</scope>
    <source>
        <strain evidence="6 7">UMB0683</strain>
    </source>
</reference>
<dbReference type="GO" id="GO:0003677">
    <property type="term" value="F:DNA binding"/>
    <property type="evidence" value="ECO:0007669"/>
    <property type="project" value="UniProtKB-KW"/>
</dbReference>
<dbReference type="AlphaFoldDB" id="A0A2J6NPI8"/>
<dbReference type="InterPro" id="IPR036388">
    <property type="entry name" value="WH-like_DNA-bd_sf"/>
</dbReference>
<feature type="domain" description="HTH lysR-type" evidence="5">
    <location>
        <begin position="1"/>
        <end position="58"/>
    </location>
</feature>
<dbReference type="PROSITE" id="PS50931">
    <property type="entry name" value="HTH_LYSR"/>
    <property type="match status" value="1"/>
</dbReference>
<name>A0A2J6NPI8_9LACO</name>
<dbReference type="PANTHER" id="PTHR30346">
    <property type="entry name" value="TRANSCRIPTIONAL DUAL REGULATOR HCAR-RELATED"/>
    <property type="match status" value="1"/>
</dbReference>
<dbReference type="SUPFAM" id="SSF46785">
    <property type="entry name" value="Winged helix' DNA-binding domain"/>
    <property type="match status" value="1"/>
</dbReference>
<protein>
    <submittedName>
        <fullName evidence="6">LysR family transcriptional regulator</fullName>
    </submittedName>
</protein>